<evidence type="ECO:0000256" key="2">
    <source>
        <dbReference type="SAM" id="Phobius"/>
    </source>
</evidence>
<protein>
    <recommendedName>
        <fullName evidence="3">Immunoglobulin domain-containing protein</fullName>
    </recommendedName>
</protein>
<reference evidence="4" key="1">
    <citation type="submission" date="2021-10" db="EMBL/GenBank/DDBJ databases">
        <title>Tropical sea cucumber genome reveals ecological adaptation and Cuvierian tubules defense mechanism.</title>
        <authorList>
            <person name="Chen T."/>
        </authorList>
    </citation>
    <scope>NUCLEOTIDE SEQUENCE</scope>
    <source>
        <strain evidence="4">Nanhai2018</strain>
        <tissue evidence="4">Muscle</tissue>
    </source>
</reference>
<sequence>MSARSTIYGKWSAFRLRTTTGVASVFHWIRIDVFEKSDLQHELDPTTVKEGIKIILLCPKRAHHIVYITVVNPRIRGRDPVILIDGSELNDISSKYGFNETDNSTYAFTINQISRYDEGTYRCIQGPFSRTRVITVIYSPSGSSPKCSSNYMSPIIFYDEMTDDFVFNCSTERGKPPVTTNMYVNEQDVTTDLETRTDKDNILTTYSLFRHFNDSLQNSEFVCNVTQQLPSPYDDYQGSCSFGPLHLLSGFSLSVSPSIDTVREESNITVTCTSNVTAVKIEWNNIPSERYIVTNYNRSSVLTILSFKPASDGTIFVECSGSYGSRTITANTTVFVMADAEGHEDDDNYKKSVTFLPLLVACIVFSIILVTVLVALFICQNKRKSKRNPTNTPPGNNGLEKPSTSNHCEGHTVTTTEELNMNNANNTAICGEDGVMCDNVCYESTSCGNFINSAKTTNAKVVDNGNPSYEVGNYVLDDDHIMCENVIYQSVS</sequence>
<feature type="compositionally biased region" description="Low complexity" evidence="1">
    <location>
        <begin position="388"/>
        <end position="398"/>
    </location>
</feature>
<feature type="domain" description="Immunoglobulin" evidence="3">
    <location>
        <begin position="257"/>
        <end position="335"/>
    </location>
</feature>
<name>A0A9Q0YK31_HOLLE</name>
<evidence type="ECO:0000256" key="1">
    <source>
        <dbReference type="SAM" id="MobiDB-lite"/>
    </source>
</evidence>
<dbReference type="SUPFAM" id="SSF48726">
    <property type="entry name" value="Immunoglobulin"/>
    <property type="match status" value="2"/>
</dbReference>
<organism evidence="4 5">
    <name type="scientific">Holothuria leucospilota</name>
    <name type="common">Black long sea cucumber</name>
    <name type="synonym">Mertensiothuria leucospilota</name>
    <dbReference type="NCBI Taxonomy" id="206669"/>
    <lineage>
        <taxon>Eukaryota</taxon>
        <taxon>Metazoa</taxon>
        <taxon>Echinodermata</taxon>
        <taxon>Eleutherozoa</taxon>
        <taxon>Echinozoa</taxon>
        <taxon>Holothuroidea</taxon>
        <taxon>Aspidochirotacea</taxon>
        <taxon>Aspidochirotida</taxon>
        <taxon>Holothuriidae</taxon>
        <taxon>Holothuria</taxon>
    </lineage>
</organism>
<dbReference type="InterPro" id="IPR036179">
    <property type="entry name" value="Ig-like_dom_sf"/>
</dbReference>
<feature type="region of interest" description="Disordered" evidence="1">
    <location>
        <begin position="384"/>
        <end position="409"/>
    </location>
</feature>
<feature type="domain" description="Immunoglobulin" evidence="3">
    <location>
        <begin position="43"/>
        <end position="137"/>
    </location>
</feature>
<dbReference type="AlphaFoldDB" id="A0A9Q0YK31"/>
<dbReference type="SMART" id="SM00409">
    <property type="entry name" value="IG"/>
    <property type="match status" value="2"/>
</dbReference>
<dbReference type="Proteomes" id="UP001152320">
    <property type="component" value="Chromosome 21"/>
</dbReference>
<accession>A0A9Q0YK31</accession>
<evidence type="ECO:0000313" key="4">
    <source>
        <dbReference type="EMBL" id="KAJ8021657.1"/>
    </source>
</evidence>
<dbReference type="InterPro" id="IPR003599">
    <property type="entry name" value="Ig_sub"/>
</dbReference>
<keyword evidence="5" id="KW-1185">Reference proteome</keyword>
<proteinExistence type="predicted"/>
<keyword evidence="2" id="KW-1133">Transmembrane helix</keyword>
<evidence type="ECO:0000259" key="3">
    <source>
        <dbReference type="SMART" id="SM00409"/>
    </source>
</evidence>
<keyword evidence="2" id="KW-0812">Transmembrane</keyword>
<evidence type="ECO:0000313" key="5">
    <source>
        <dbReference type="Proteomes" id="UP001152320"/>
    </source>
</evidence>
<keyword evidence="2" id="KW-0472">Membrane</keyword>
<gene>
    <name evidence="4" type="ORF">HOLleu_38924</name>
</gene>
<comment type="caution">
    <text evidence="4">The sequence shown here is derived from an EMBL/GenBank/DDBJ whole genome shotgun (WGS) entry which is preliminary data.</text>
</comment>
<dbReference type="OrthoDB" id="6159398at2759"/>
<dbReference type="EMBL" id="JAIZAY010000021">
    <property type="protein sequence ID" value="KAJ8021657.1"/>
    <property type="molecule type" value="Genomic_DNA"/>
</dbReference>
<feature type="transmembrane region" description="Helical" evidence="2">
    <location>
        <begin position="355"/>
        <end position="379"/>
    </location>
</feature>